<name>A0ABQ6GN23_9BACL</name>
<dbReference type="EMBL" id="BSSQ01000018">
    <property type="protein sequence ID" value="GLX70402.1"/>
    <property type="molecule type" value="Genomic_DNA"/>
</dbReference>
<comment type="caution">
    <text evidence="3">The sequence shown here is derived from an EMBL/GenBank/DDBJ whole genome shotgun (WGS) entry which is preliminary data.</text>
</comment>
<evidence type="ECO:0000256" key="2">
    <source>
        <dbReference type="ARBA" id="ARBA00022723"/>
    </source>
</evidence>
<keyword evidence="2" id="KW-0479">Metal-binding</keyword>
<reference evidence="3 4" key="1">
    <citation type="submission" date="2023-03" db="EMBL/GenBank/DDBJ databases">
        <title>Draft genome sequence of the bacteria which degrade cell wall of Tricholomamatutake.</title>
        <authorList>
            <person name="Konishi Y."/>
            <person name="Fukuta Y."/>
            <person name="Shirasaka N."/>
        </authorList>
    </citation>
    <scope>NUCLEOTIDE SEQUENCE [LARGE SCALE GENOMIC DNA]</scope>
    <source>
        <strain evidence="4">mu1</strain>
    </source>
</reference>
<evidence type="ECO:0000256" key="1">
    <source>
        <dbReference type="ARBA" id="ARBA00008635"/>
    </source>
</evidence>
<dbReference type="PANTHER" id="PTHR37302">
    <property type="entry name" value="SLR1116 PROTEIN"/>
    <property type="match status" value="1"/>
</dbReference>
<evidence type="ECO:0000313" key="3">
    <source>
        <dbReference type="EMBL" id="GLX70402.1"/>
    </source>
</evidence>
<dbReference type="Gene3D" id="1.20.120.450">
    <property type="entry name" value="dinb family like domain"/>
    <property type="match status" value="1"/>
</dbReference>
<dbReference type="InterPro" id="IPR007837">
    <property type="entry name" value="DinB"/>
</dbReference>
<evidence type="ECO:0000313" key="4">
    <source>
        <dbReference type="Proteomes" id="UP001157114"/>
    </source>
</evidence>
<keyword evidence="4" id="KW-1185">Reference proteome</keyword>
<organism evidence="3 4">
    <name type="scientific">Paenibacillus glycanilyticus</name>
    <dbReference type="NCBI Taxonomy" id="126569"/>
    <lineage>
        <taxon>Bacteria</taxon>
        <taxon>Bacillati</taxon>
        <taxon>Bacillota</taxon>
        <taxon>Bacilli</taxon>
        <taxon>Bacillales</taxon>
        <taxon>Paenibacillaceae</taxon>
        <taxon>Paenibacillus</taxon>
    </lineage>
</organism>
<dbReference type="PANTHER" id="PTHR37302:SF1">
    <property type="entry name" value="PROTEIN DINB"/>
    <property type="match status" value="1"/>
</dbReference>
<sequence>MTNYPVEMYQYHRWANEKIIGRIKELPASVLNEEVSGSSYPTLAHALNHIYTVDKMWYLVLTGTEMGEALQECMPLNALQLQSVDEYAALYELLAEQYREWFQQVGDLEKSITLNNPYAGVRETRLSEIVLQVANHGSYHRGNVTTMLRQLGYASTMTDYIFYLYQQPALSSVE</sequence>
<proteinExistence type="inferred from homology"/>
<gene>
    <name evidence="3" type="ORF">MU1_47480</name>
</gene>
<comment type="similarity">
    <text evidence="1">Belongs to the DinB family.</text>
</comment>
<accession>A0ABQ6GN23</accession>
<protein>
    <submittedName>
        <fullName evidence="3">Diguanylate cyclase</fullName>
    </submittedName>
</protein>
<dbReference type="InterPro" id="IPR034660">
    <property type="entry name" value="DinB/YfiT-like"/>
</dbReference>
<dbReference type="SUPFAM" id="SSF109854">
    <property type="entry name" value="DinB/YfiT-like putative metalloenzymes"/>
    <property type="match status" value="1"/>
</dbReference>
<dbReference type="Proteomes" id="UP001157114">
    <property type="component" value="Unassembled WGS sequence"/>
</dbReference>
<dbReference type="RefSeq" id="WP_284241161.1">
    <property type="nucleotide sequence ID" value="NZ_BSSQ01000018.1"/>
</dbReference>
<dbReference type="Pfam" id="PF05163">
    <property type="entry name" value="DinB"/>
    <property type="match status" value="1"/>
</dbReference>